<accession>A0A8J2XAC9</accession>
<dbReference type="GO" id="GO:0016020">
    <property type="term" value="C:membrane"/>
    <property type="evidence" value="ECO:0007669"/>
    <property type="project" value="UniProtKB-SubCell"/>
</dbReference>
<dbReference type="AlphaFoldDB" id="A0A8J2XAC9"/>
<gene>
    <name evidence="7" type="ORF">BN860_00474g</name>
</gene>
<evidence type="ECO:0000256" key="3">
    <source>
        <dbReference type="ARBA" id="ARBA00022989"/>
    </source>
</evidence>
<dbReference type="OrthoDB" id="4083952at2759"/>
<dbReference type="Pfam" id="PF14880">
    <property type="entry name" value="COX14"/>
    <property type="match status" value="1"/>
</dbReference>
<evidence type="ECO:0000256" key="4">
    <source>
        <dbReference type="ARBA" id="ARBA00023136"/>
    </source>
</evidence>
<keyword evidence="3 6" id="KW-1133">Transmembrane helix</keyword>
<feature type="transmembrane region" description="Helical" evidence="6">
    <location>
        <begin position="20"/>
        <end position="38"/>
    </location>
</feature>
<dbReference type="InterPro" id="IPR029208">
    <property type="entry name" value="COX14"/>
</dbReference>
<reference evidence="8" key="1">
    <citation type="journal article" date="2013" name="Genome Announc.">
        <title>Genome sequence of the food spoilage yeast Zygosaccharomyces bailii CLIB 213(T).</title>
        <authorList>
            <person name="Galeote V."/>
            <person name="Bigey F."/>
            <person name="Devillers H."/>
            <person name="Neuveglise C."/>
            <person name="Dequin S."/>
        </authorList>
    </citation>
    <scope>NUCLEOTIDE SEQUENCE [LARGE SCALE GENOMIC DNA]</scope>
    <source>
        <strain evidence="8">CLIB 213 / ATCC 58445 / CBS 680 / CCRC 21525 / NBRC 1098 / NCYC 1416 / NRRL Y-2227</strain>
    </source>
</reference>
<evidence type="ECO:0000313" key="7">
    <source>
        <dbReference type="EMBL" id="CDF91134.1"/>
    </source>
</evidence>
<dbReference type="Proteomes" id="UP000019375">
    <property type="component" value="Unassembled WGS sequence"/>
</dbReference>
<protein>
    <submittedName>
        <fullName evidence="7">ZYBA0S10-00474g1_1</fullName>
    </submittedName>
</protein>
<feature type="region of interest" description="Disordered" evidence="5">
    <location>
        <begin position="47"/>
        <end position="69"/>
    </location>
</feature>
<evidence type="ECO:0000256" key="2">
    <source>
        <dbReference type="ARBA" id="ARBA00022692"/>
    </source>
</evidence>
<proteinExistence type="predicted"/>
<evidence type="ECO:0000256" key="5">
    <source>
        <dbReference type="SAM" id="MobiDB-lite"/>
    </source>
</evidence>
<organism evidence="7 8">
    <name type="scientific">Zygosaccharomyces bailii (strain CLIB 213 / ATCC 58445 / CBS 680 / BCRC 21525 / NBRC 1098 / NCYC 1416 / NRRL Y-2227)</name>
    <dbReference type="NCBI Taxonomy" id="1333698"/>
    <lineage>
        <taxon>Eukaryota</taxon>
        <taxon>Fungi</taxon>
        <taxon>Dikarya</taxon>
        <taxon>Ascomycota</taxon>
        <taxon>Saccharomycotina</taxon>
        <taxon>Saccharomycetes</taxon>
        <taxon>Saccharomycetales</taxon>
        <taxon>Saccharomycetaceae</taxon>
        <taxon>Zygosaccharomyces</taxon>
    </lineage>
</organism>
<evidence type="ECO:0000256" key="6">
    <source>
        <dbReference type="SAM" id="Phobius"/>
    </source>
</evidence>
<evidence type="ECO:0000313" key="8">
    <source>
        <dbReference type="Proteomes" id="UP000019375"/>
    </source>
</evidence>
<keyword evidence="2 6" id="KW-0812">Transmembrane</keyword>
<keyword evidence="4 6" id="KW-0472">Membrane</keyword>
<keyword evidence="8" id="KW-1185">Reference proteome</keyword>
<dbReference type="EMBL" id="HG316463">
    <property type="protein sequence ID" value="CDF91134.1"/>
    <property type="molecule type" value="Genomic_DNA"/>
</dbReference>
<comment type="subcellular location">
    <subcellularLocation>
        <location evidence="1">Membrane</location>
        <topology evidence="1">Single-pass membrane protein</topology>
    </subcellularLocation>
</comment>
<evidence type="ECO:0000256" key="1">
    <source>
        <dbReference type="ARBA" id="ARBA00004167"/>
    </source>
</evidence>
<sequence>MPRYPWYTQVTDAVHRLTVLTLIGGSAWMMGSLGFTMYQNGKRYEQRVTQQQQNANEEQELEGAASSAE</sequence>
<name>A0A8J2XAC9_ZYGB2</name>